<evidence type="ECO:0000313" key="2">
    <source>
        <dbReference type="EnsemblMetazoa" id="BGLB007043-PB"/>
    </source>
</evidence>
<evidence type="ECO:0008006" key="4">
    <source>
        <dbReference type="Google" id="ProtNLM"/>
    </source>
</evidence>
<reference evidence="2" key="1">
    <citation type="submission" date="2020-05" db="UniProtKB">
        <authorList>
            <consortium name="EnsemblMetazoa"/>
        </authorList>
    </citation>
    <scope>IDENTIFICATION</scope>
    <source>
        <strain evidence="2">BB02</strain>
    </source>
</reference>
<sequence length="263" mass="28342">MCLYCFSLTLVTFLALVTVDGVNLFYRGGAPYNNGASGTMTYNNSLYIPTCGFKVIFSCNVPISITVWDYTAVQMDNYTFMLNSSQAGITGRTSSVLLSGQFTNFVWPEIVANYFCVCNSSTANTCSAVPYQTASRPDVSTVVSTTSTIPVTTASSVARSSSLPSLTIADIFNSVNSTAPTETNMNSADSLCYTGSLYTTLSAINHFVDCCSLCCTYKACQGVNYFSIAGQCDLIFELSTSQTSIGFMATLADCKFWRVTFRG</sequence>
<dbReference type="EnsemblMetazoa" id="BGLB007043-RB">
    <property type="protein sequence ID" value="BGLB007043-PB"/>
    <property type="gene ID" value="BGLB007043"/>
</dbReference>
<evidence type="ECO:0000256" key="1">
    <source>
        <dbReference type="SAM" id="SignalP"/>
    </source>
</evidence>
<dbReference type="AlphaFoldDB" id="A0A2C9JRV9"/>
<dbReference type="KEGG" id="bgt:106065500"/>
<gene>
    <name evidence="2" type="primary">106065500</name>
</gene>
<dbReference type="OrthoDB" id="6160849at2759"/>
<evidence type="ECO:0000313" key="3">
    <source>
        <dbReference type="Proteomes" id="UP000076420"/>
    </source>
</evidence>
<name>A0A2C9JRV9_BIOGL</name>
<feature type="signal peptide" evidence="1">
    <location>
        <begin position="1"/>
        <end position="21"/>
    </location>
</feature>
<dbReference type="VEuPathDB" id="VectorBase:BGLAX_049362"/>
<dbReference type="Proteomes" id="UP000076420">
    <property type="component" value="Unassembled WGS sequence"/>
</dbReference>
<proteinExistence type="predicted"/>
<keyword evidence="1" id="KW-0732">Signal</keyword>
<protein>
    <recommendedName>
        <fullName evidence="4">Apple domain-containing protein</fullName>
    </recommendedName>
</protein>
<feature type="chain" id="PRO_5013197572" description="Apple domain-containing protein" evidence="1">
    <location>
        <begin position="22"/>
        <end position="263"/>
    </location>
</feature>
<organism evidence="2 3">
    <name type="scientific">Biomphalaria glabrata</name>
    <name type="common">Bloodfluke planorb</name>
    <name type="synonym">Freshwater snail</name>
    <dbReference type="NCBI Taxonomy" id="6526"/>
    <lineage>
        <taxon>Eukaryota</taxon>
        <taxon>Metazoa</taxon>
        <taxon>Spiralia</taxon>
        <taxon>Lophotrochozoa</taxon>
        <taxon>Mollusca</taxon>
        <taxon>Gastropoda</taxon>
        <taxon>Heterobranchia</taxon>
        <taxon>Euthyneura</taxon>
        <taxon>Panpulmonata</taxon>
        <taxon>Hygrophila</taxon>
        <taxon>Lymnaeoidea</taxon>
        <taxon>Planorbidae</taxon>
        <taxon>Biomphalaria</taxon>
    </lineage>
</organism>
<dbReference type="VEuPathDB" id="VectorBase:BGLB007043"/>
<accession>A0A2C9JRV9</accession>
<dbReference type="RefSeq" id="XP_013079795.2">
    <property type="nucleotide sequence ID" value="XM_013224341.2"/>
</dbReference>